<reference evidence="3 4" key="1">
    <citation type="submission" date="2018-06" db="EMBL/GenBank/DDBJ databases">
        <authorList>
            <consortium name="Pathogen Informatics"/>
            <person name="Doyle S."/>
        </authorList>
    </citation>
    <scope>NUCLEOTIDE SEQUENCE [LARGE SCALE GENOMIC DNA]</scope>
    <source>
        <strain evidence="3 4">NCTC13316</strain>
    </source>
</reference>
<evidence type="ECO:0000313" key="3">
    <source>
        <dbReference type="EMBL" id="STX52570.1"/>
    </source>
</evidence>
<evidence type="ECO:0000256" key="1">
    <source>
        <dbReference type="SAM" id="Coils"/>
    </source>
</evidence>
<name>A0A378JRR1_9GAMM</name>
<keyword evidence="1" id="KW-0175">Coiled coil</keyword>
<keyword evidence="4" id="KW-1185">Reference proteome</keyword>
<dbReference type="OrthoDB" id="5652468at2"/>
<accession>A0A378JRR1</accession>
<dbReference type="AlphaFoldDB" id="A0A378JRR1"/>
<dbReference type="Proteomes" id="UP000254794">
    <property type="component" value="Unassembled WGS sequence"/>
</dbReference>
<feature type="region of interest" description="Disordered" evidence="2">
    <location>
        <begin position="400"/>
        <end position="428"/>
    </location>
</feature>
<organism evidence="3 4">
    <name type="scientific">Legionella busanensis</name>
    <dbReference type="NCBI Taxonomy" id="190655"/>
    <lineage>
        <taxon>Bacteria</taxon>
        <taxon>Pseudomonadati</taxon>
        <taxon>Pseudomonadota</taxon>
        <taxon>Gammaproteobacteria</taxon>
        <taxon>Legionellales</taxon>
        <taxon>Legionellaceae</taxon>
        <taxon>Legionella</taxon>
    </lineage>
</organism>
<proteinExistence type="predicted"/>
<sequence>MTFDEICQAASANNKNLLTKQILDYRVVKECALVKDSKRALFTPAMFLAYSGDDKAVNILRELNANINFIAKGYAIAGNDKQVEHYRTVHKANINYIAEGYALAGNDKQVEHYRTVHKANVSYIAQGYAIAGNDKQVEHYHTVHKANVNYIAEGYAIAGNDKQVEHYRTVHKADISYIAGGYALAGNDKQVEHYRTVHKANVNYIARAYMVAGNHTKSAEYQALINFINTCAPLRTVPNSVPTTFQPTQGVLPSQVYNANSKVAFSANMNTLNSTALEDTLLKLQQRNQQLEAQQKVMQKTINDQQSRINLLLEERIKYMQMVIDLQQEQLQSQSLVFSPVNPSTISVPTASSNQPTHLISSLSVETNENNANKRKASEEEIGILQVDESGKNLETLSFFASKQEKMPENTSEPTPKRYRSNSHNEPS</sequence>
<protein>
    <submittedName>
        <fullName evidence="3">Uncharacterized protein</fullName>
    </submittedName>
</protein>
<dbReference type="RefSeq" id="WP_115332119.1">
    <property type="nucleotide sequence ID" value="NZ_CAAAHP010000006.1"/>
</dbReference>
<feature type="coiled-coil region" evidence="1">
    <location>
        <begin position="274"/>
        <end position="308"/>
    </location>
</feature>
<dbReference type="EMBL" id="UGOD01000001">
    <property type="protein sequence ID" value="STX52570.1"/>
    <property type="molecule type" value="Genomic_DNA"/>
</dbReference>
<gene>
    <name evidence="3" type="ORF">NCTC13316_02687</name>
</gene>
<evidence type="ECO:0000256" key="2">
    <source>
        <dbReference type="SAM" id="MobiDB-lite"/>
    </source>
</evidence>
<evidence type="ECO:0000313" key="4">
    <source>
        <dbReference type="Proteomes" id="UP000254794"/>
    </source>
</evidence>